<comment type="catalytic activity">
    <reaction evidence="1">
        <text>a 1,2-diacyl-sn-glycero-3-phosphate + CTP + H(+) = a CDP-1,2-diacyl-sn-glycerol + diphosphate</text>
        <dbReference type="Rhea" id="RHEA:16229"/>
        <dbReference type="ChEBI" id="CHEBI:15378"/>
        <dbReference type="ChEBI" id="CHEBI:33019"/>
        <dbReference type="ChEBI" id="CHEBI:37563"/>
        <dbReference type="ChEBI" id="CHEBI:58332"/>
        <dbReference type="ChEBI" id="CHEBI:58608"/>
        <dbReference type="EC" id="2.7.7.41"/>
    </reaction>
</comment>
<organism evidence="10">
    <name type="scientific">Cladocopium goreaui</name>
    <dbReference type="NCBI Taxonomy" id="2562237"/>
    <lineage>
        <taxon>Eukaryota</taxon>
        <taxon>Sar</taxon>
        <taxon>Alveolata</taxon>
        <taxon>Dinophyceae</taxon>
        <taxon>Suessiales</taxon>
        <taxon>Symbiodiniaceae</taxon>
        <taxon>Cladocopium</taxon>
    </lineage>
</organism>
<keyword evidence="12" id="KW-1185">Reference proteome</keyword>
<dbReference type="EMBL" id="CAMXCT030006600">
    <property type="protein sequence ID" value="CAL4804082.1"/>
    <property type="molecule type" value="Genomic_DNA"/>
</dbReference>
<evidence type="ECO:0000256" key="9">
    <source>
        <dbReference type="SAM" id="Phobius"/>
    </source>
</evidence>
<dbReference type="GO" id="GO:0008654">
    <property type="term" value="P:phospholipid biosynthetic process"/>
    <property type="evidence" value="ECO:0007669"/>
    <property type="project" value="UniProtKB-KW"/>
</dbReference>
<feature type="transmembrane region" description="Helical" evidence="9">
    <location>
        <begin position="198"/>
        <end position="216"/>
    </location>
</feature>
<protein>
    <recommendedName>
        <fullName evidence="4">phosphatidate cytidylyltransferase</fullName>
        <ecNumber evidence="4">2.7.7.41</ecNumber>
    </recommendedName>
</protein>
<evidence type="ECO:0000256" key="4">
    <source>
        <dbReference type="ARBA" id="ARBA00012487"/>
    </source>
</evidence>
<keyword evidence="9" id="KW-1133">Transmembrane helix</keyword>
<keyword evidence="6" id="KW-0548">Nucleotidyltransferase</keyword>
<dbReference type="PANTHER" id="PTHR47101:SF1">
    <property type="entry name" value="PHOSPHATIDATE CYTIDYLYLTRANSFERASE 4, CHLOROPLASTIC"/>
    <property type="match status" value="1"/>
</dbReference>
<keyword evidence="6" id="KW-0808">Transferase</keyword>
<dbReference type="EC" id="2.7.7.41" evidence="4"/>
<keyword evidence="9" id="KW-0812">Transmembrane</keyword>
<keyword evidence="7" id="KW-0443">Lipid metabolism</keyword>
<accession>A0A9P1DW68</accession>
<sequence length="237" mass="25795">MQPQPGPGFSTSLTSFTSLERPSKVYRGQWVQRSPYCKASQSPLGLSGRAFNALLGITLLRPRRLERKHVFADEGGNRPAKKLPNYMVRILAGVILGEIMGPATFAGGWPFLFAYTAVVYLISVEYSRLTACVLEPPPVRAQKWALFLVSASILLAAHCRVLTGIFECAAVTLLVLLLLLQGNIRPQDGSPPISFSHIASQVFGVFYVGYLPSYWIRLRALAPALPDGAPSGTNGLH</sequence>
<evidence type="ECO:0000313" key="11">
    <source>
        <dbReference type="EMBL" id="CAL1170145.1"/>
    </source>
</evidence>
<dbReference type="GO" id="GO:0004605">
    <property type="term" value="F:phosphatidate cytidylyltransferase activity"/>
    <property type="evidence" value="ECO:0007669"/>
    <property type="project" value="UniProtKB-EC"/>
</dbReference>
<dbReference type="EMBL" id="CAMXCT010006600">
    <property type="protein sequence ID" value="CAI4016770.1"/>
    <property type="molecule type" value="Genomic_DNA"/>
</dbReference>
<evidence type="ECO:0000256" key="5">
    <source>
        <dbReference type="ARBA" id="ARBA00022516"/>
    </source>
</evidence>
<evidence type="ECO:0000256" key="3">
    <source>
        <dbReference type="ARBA" id="ARBA00005189"/>
    </source>
</evidence>
<dbReference type="EMBL" id="CAMXCT020006600">
    <property type="protein sequence ID" value="CAL1170145.1"/>
    <property type="molecule type" value="Genomic_DNA"/>
</dbReference>
<keyword evidence="8" id="KW-1208">Phospholipid metabolism</keyword>
<gene>
    <name evidence="10" type="ORF">C1SCF055_LOCUS41472</name>
</gene>
<feature type="transmembrane region" description="Helical" evidence="9">
    <location>
        <begin position="146"/>
        <end position="178"/>
    </location>
</feature>
<comment type="pathway">
    <text evidence="2">Phospholipid metabolism; CDP-diacylglycerol biosynthesis; CDP-diacylglycerol from sn-glycerol 3-phosphate: step 3/3.</text>
</comment>
<keyword evidence="7" id="KW-0594">Phospholipid biosynthesis</keyword>
<evidence type="ECO:0000256" key="8">
    <source>
        <dbReference type="ARBA" id="ARBA00023264"/>
    </source>
</evidence>
<keyword evidence="5" id="KW-0444">Lipid biosynthesis</keyword>
<comment type="caution">
    <text evidence="10">The sequence shown here is derived from an EMBL/GenBank/DDBJ whole genome shotgun (WGS) entry which is preliminary data.</text>
</comment>
<dbReference type="PANTHER" id="PTHR47101">
    <property type="entry name" value="PHOSPHATIDATE CYTIDYLYLTRANSFERASE 5, CHLOROPLASTIC"/>
    <property type="match status" value="1"/>
</dbReference>
<evidence type="ECO:0000256" key="6">
    <source>
        <dbReference type="ARBA" id="ARBA00022695"/>
    </source>
</evidence>
<name>A0A9P1DW68_9DINO</name>
<reference evidence="10" key="1">
    <citation type="submission" date="2022-10" db="EMBL/GenBank/DDBJ databases">
        <authorList>
            <person name="Chen Y."/>
            <person name="Dougan E. K."/>
            <person name="Chan C."/>
            <person name="Rhodes N."/>
            <person name="Thang M."/>
        </authorList>
    </citation>
    <scope>NUCLEOTIDE SEQUENCE</scope>
</reference>
<dbReference type="Proteomes" id="UP001152797">
    <property type="component" value="Unassembled WGS sequence"/>
</dbReference>
<evidence type="ECO:0000313" key="12">
    <source>
        <dbReference type="Proteomes" id="UP001152797"/>
    </source>
</evidence>
<evidence type="ECO:0000256" key="7">
    <source>
        <dbReference type="ARBA" id="ARBA00023209"/>
    </source>
</evidence>
<dbReference type="AlphaFoldDB" id="A0A9P1DW68"/>
<evidence type="ECO:0000313" key="10">
    <source>
        <dbReference type="EMBL" id="CAI4016770.1"/>
    </source>
</evidence>
<comment type="pathway">
    <text evidence="3">Lipid metabolism.</text>
</comment>
<keyword evidence="9" id="KW-0472">Membrane</keyword>
<evidence type="ECO:0000256" key="1">
    <source>
        <dbReference type="ARBA" id="ARBA00001698"/>
    </source>
</evidence>
<proteinExistence type="predicted"/>
<evidence type="ECO:0000256" key="2">
    <source>
        <dbReference type="ARBA" id="ARBA00005119"/>
    </source>
</evidence>
<dbReference type="OrthoDB" id="10260889at2759"/>
<reference evidence="11" key="2">
    <citation type="submission" date="2024-04" db="EMBL/GenBank/DDBJ databases">
        <authorList>
            <person name="Chen Y."/>
            <person name="Shah S."/>
            <person name="Dougan E. K."/>
            <person name="Thang M."/>
            <person name="Chan C."/>
        </authorList>
    </citation>
    <scope>NUCLEOTIDE SEQUENCE [LARGE SCALE GENOMIC DNA]</scope>
</reference>
<dbReference type="Pfam" id="PF01148">
    <property type="entry name" value="CTP_transf_1"/>
    <property type="match status" value="1"/>
</dbReference>